<organism evidence="4 5">
    <name type="scientific">Alicyclobacillus sendaiensis PA2</name>
    <dbReference type="NCBI Taxonomy" id="3029425"/>
    <lineage>
        <taxon>Bacteria</taxon>
        <taxon>Bacillati</taxon>
        <taxon>Bacillota</taxon>
        <taxon>Bacilli</taxon>
        <taxon>Bacillales</taxon>
        <taxon>Alicyclobacillaceae</taxon>
        <taxon>Alicyclobacillus</taxon>
    </lineage>
</organism>
<dbReference type="CDD" id="cd16352">
    <property type="entry name" value="CheD"/>
    <property type="match status" value="1"/>
</dbReference>
<proteinExistence type="inferred from homology"/>
<reference evidence="4 5" key="1">
    <citation type="submission" date="2023-04" db="EMBL/GenBank/DDBJ databases">
        <title>A. sendaiensis sub sp. chiapanensis a novel subspecie with specific adaptation in bacterial cell wall isolated from an active volcano.</title>
        <authorList>
            <person name="Alvarez Gutierrez P.E."/>
            <person name="Ortiz Cortes L.Y."/>
        </authorList>
    </citation>
    <scope>NUCLEOTIDE SEQUENCE [LARGE SCALE GENOMIC DNA]</scope>
    <source>
        <strain evidence="4 5">PA2</strain>
    </source>
</reference>
<name>A0ABT6XVH2_ALISE</name>
<evidence type="ECO:0000313" key="4">
    <source>
        <dbReference type="EMBL" id="MDI9259088.1"/>
    </source>
</evidence>
<dbReference type="InterPro" id="IPR011324">
    <property type="entry name" value="Cytotoxic_necrot_fac-like_cat"/>
</dbReference>
<comment type="similarity">
    <text evidence="3">Belongs to the CheD family.</text>
</comment>
<keyword evidence="5" id="KW-1185">Reference proteome</keyword>
<dbReference type="PANTHER" id="PTHR35147">
    <property type="entry name" value="CHEMORECEPTOR GLUTAMINE DEAMIDASE CHED-RELATED"/>
    <property type="match status" value="1"/>
</dbReference>
<protein>
    <recommendedName>
        <fullName evidence="3">Probable chemoreceptor glutamine deamidase CheD</fullName>
        <ecNumber evidence="3">3.5.1.44</ecNumber>
    </recommendedName>
</protein>
<dbReference type="InterPro" id="IPR038592">
    <property type="entry name" value="CheD-like_sf"/>
</dbReference>
<evidence type="ECO:0000313" key="5">
    <source>
        <dbReference type="Proteomes" id="UP001529245"/>
    </source>
</evidence>
<comment type="catalytic activity">
    <reaction evidence="3">
        <text>L-glutaminyl-[protein] + H2O = L-glutamyl-[protein] + NH4(+)</text>
        <dbReference type="Rhea" id="RHEA:16441"/>
        <dbReference type="Rhea" id="RHEA-COMP:10207"/>
        <dbReference type="Rhea" id="RHEA-COMP:10208"/>
        <dbReference type="ChEBI" id="CHEBI:15377"/>
        <dbReference type="ChEBI" id="CHEBI:28938"/>
        <dbReference type="ChEBI" id="CHEBI:29973"/>
        <dbReference type="ChEBI" id="CHEBI:30011"/>
        <dbReference type="EC" id="3.5.1.44"/>
    </reaction>
</comment>
<dbReference type="Proteomes" id="UP001529245">
    <property type="component" value="Unassembled WGS sequence"/>
</dbReference>
<dbReference type="EMBL" id="JASGCB010000003">
    <property type="protein sequence ID" value="MDI9259088.1"/>
    <property type="molecule type" value="Genomic_DNA"/>
</dbReference>
<evidence type="ECO:0000256" key="1">
    <source>
        <dbReference type="ARBA" id="ARBA00022500"/>
    </source>
</evidence>
<dbReference type="Pfam" id="PF03975">
    <property type="entry name" value="CheD"/>
    <property type="match status" value="1"/>
</dbReference>
<dbReference type="Gene3D" id="3.30.1330.200">
    <property type="match status" value="1"/>
</dbReference>
<dbReference type="EC" id="3.5.1.44" evidence="3"/>
<dbReference type="HAMAP" id="MF_01440">
    <property type="entry name" value="CheD"/>
    <property type="match status" value="1"/>
</dbReference>
<gene>
    <name evidence="3" type="primary">cheD</name>
    <name evidence="4" type="ORF">QID03_02715</name>
</gene>
<dbReference type="PANTHER" id="PTHR35147:SF1">
    <property type="entry name" value="CHEMORECEPTOR GLUTAMINE DEAMIDASE CHED-RELATED"/>
    <property type="match status" value="1"/>
</dbReference>
<keyword evidence="1 3" id="KW-0145">Chemotaxis</keyword>
<keyword evidence="2 3" id="KW-0378">Hydrolase</keyword>
<sequence>MTDEGIEIRVGIAEGAILRGKGRLVTAGLGSCVGVVIYDADGRIAGLAHVMLPESPPRETRAPQKYADTAIDWLIREIVEAGGCPLRLRAKYAGGAQMFQGVKMEALRVGERNAEAVKKRLADRGIPVMASDVGGHQGRTLWFDLPSCVLTVRTARGETRAL</sequence>
<evidence type="ECO:0000256" key="3">
    <source>
        <dbReference type="HAMAP-Rule" id="MF_01440"/>
    </source>
</evidence>
<comment type="caution">
    <text evidence="4">The sequence shown here is derived from an EMBL/GenBank/DDBJ whole genome shotgun (WGS) entry which is preliminary data.</text>
</comment>
<dbReference type="SUPFAM" id="SSF64438">
    <property type="entry name" value="CNF1/YfiH-like putative cysteine hydrolases"/>
    <property type="match status" value="1"/>
</dbReference>
<comment type="function">
    <text evidence="3">Probably deamidates glutamine residues to glutamate on methyl-accepting chemotaxis receptors (MCPs), playing an important role in chemotaxis.</text>
</comment>
<evidence type="ECO:0000256" key="2">
    <source>
        <dbReference type="ARBA" id="ARBA00022801"/>
    </source>
</evidence>
<dbReference type="InterPro" id="IPR005659">
    <property type="entry name" value="Chemorcpt_Glu_NH3ase_CheD"/>
</dbReference>
<dbReference type="RefSeq" id="WP_283202674.1">
    <property type="nucleotide sequence ID" value="NZ_JASGCB010000003.1"/>
</dbReference>
<accession>A0ABT6XVH2</accession>